<organism evidence="1 2">
    <name type="scientific">Alloscardovia theropitheci</name>
    <dbReference type="NCBI Taxonomy" id="2496842"/>
    <lineage>
        <taxon>Bacteria</taxon>
        <taxon>Bacillati</taxon>
        <taxon>Actinomycetota</taxon>
        <taxon>Actinomycetes</taxon>
        <taxon>Bifidobacteriales</taxon>
        <taxon>Bifidobacteriaceae</taxon>
        <taxon>Alloscardovia</taxon>
    </lineage>
</organism>
<dbReference type="Proteomes" id="UP000291289">
    <property type="component" value="Unassembled WGS sequence"/>
</dbReference>
<evidence type="ECO:0000313" key="1">
    <source>
        <dbReference type="EMBL" id="TCD54664.1"/>
    </source>
</evidence>
<accession>A0A4R0QQS5</accession>
<comment type="caution">
    <text evidence="1">The sequence shown here is derived from an EMBL/GenBank/DDBJ whole genome shotgun (WGS) entry which is preliminary data.</text>
</comment>
<sequence>MGDFVVCEQSLGELKSSLTMASGSAQPYTHQVTGCVGGKLTKSCMDSIDTGMVAAQKKLALGIEACVKLIDAAGVETTNLDDVLGRSAGSEK</sequence>
<reference evidence="1 2" key="1">
    <citation type="submission" date="2018-12" db="EMBL/GenBank/DDBJ databases">
        <title>Alloscrdovia theropitheci sp. nov: a novel taxon from the feces of the bleeding-herat monkey (Theropithecus geleda).</title>
        <authorList>
            <person name="Modesto M."/>
        </authorList>
    </citation>
    <scope>NUCLEOTIDE SEQUENCE [LARGE SCALE GENOMIC DNA]</scope>
    <source>
        <strain evidence="1 2">GLDI4/2</strain>
    </source>
</reference>
<evidence type="ECO:0000313" key="2">
    <source>
        <dbReference type="Proteomes" id="UP000291289"/>
    </source>
</evidence>
<gene>
    <name evidence="1" type="ORF">EJ419_02180</name>
</gene>
<dbReference type="EMBL" id="RXLP01000008">
    <property type="protein sequence ID" value="TCD54664.1"/>
    <property type="molecule type" value="Genomic_DNA"/>
</dbReference>
<proteinExistence type="predicted"/>
<dbReference type="RefSeq" id="WP_131283291.1">
    <property type="nucleotide sequence ID" value="NZ_RXLP01000008.1"/>
</dbReference>
<keyword evidence="2" id="KW-1185">Reference proteome</keyword>
<dbReference type="AlphaFoldDB" id="A0A4R0QQS5"/>
<name>A0A4R0QQS5_9BIFI</name>
<protein>
    <submittedName>
        <fullName evidence="1">Uncharacterized protein</fullName>
    </submittedName>
</protein>